<gene>
    <name evidence="1" type="ORF">CLUP02_15663</name>
</gene>
<sequence>MANTHNTNLGLRKTVRLSRARTSYCLRKRSSPAQYLESENAAWKEMKGIAGLTTSPNDVDTSRYAILCTAQAFLPGNE</sequence>
<dbReference type="EMBL" id="CP019480">
    <property type="protein sequence ID" value="UQC90132.1"/>
    <property type="molecule type" value="Genomic_DNA"/>
</dbReference>
<protein>
    <submittedName>
        <fullName evidence="1">Uncharacterized protein</fullName>
    </submittedName>
</protein>
<dbReference type="Proteomes" id="UP000830671">
    <property type="component" value="Chromosome 8"/>
</dbReference>
<accession>A0A9Q8T6P0</accession>
<organism evidence="1 2">
    <name type="scientific">Colletotrichum lupini</name>
    <dbReference type="NCBI Taxonomy" id="145971"/>
    <lineage>
        <taxon>Eukaryota</taxon>
        <taxon>Fungi</taxon>
        <taxon>Dikarya</taxon>
        <taxon>Ascomycota</taxon>
        <taxon>Pezizomycotina</taxon>
        <taxon>Sordariomycetes</taxon>
        <taxon>Hypocreomycetidae</taxon>
        <taxon>Glomerellales</taxon>
        <taxon>Glomerellaceae</taxon>
        <taxon>Colletotrichum</taxon>
        <taxon>Colletotrichum acutatum species complex</taxon>
    </lineage>
</organism>
<reference evidence="1" key="1">
    <citation type="journal article" date="2021" name="Mol. Plant Microbe Interact.">
        <title>Complete Genome Sequence of the Plant-Pathogenic Fungus Colletotrichum lupini.</title>
        <authorList>
            <person name="Baroncelli R."/>
            <person name="Pensec F."/>
            <person name="Da Lio D."/>
            <person name="Boufleur T."/>
            <person name="Vicente I."/>
            <person name="Sarrocco S."/>
            <person name="Picot A."/>
            <person name="Baraldi E."/>
            <person name="Sukno S."/>
            <person name="Thon M."/>
            <person name="Le Floch G."/>
        </authorList>
    </citation>
    <scope>NUCLEOTIDE SEQUENCE</scope>
    <source>
        <strain evidence="1">IMI 504893</strain>
    </source>
</reference>
<name>A0A9Q8T6P0_9PEZI</name>
<proteinExistence type="predicted"/>
<evidence type="ECO:0000313" key="2">
    <source>
        <dbReference type="Proteomes" id="UP000830671"/>
    </source>
</evidence>
<dbReference type="GeneID" id="73349597"/>
<evidence type="ECO:0000313" key="1">
    <source>
        <dbReference type="EMBL" id="UQC90132.1"/>
    </source>
</evidence>
<dbReference type="AlphaFoldDB" id="A0A9Q8T6P0"/>
<dbReference type="KEGG" id="clup:CLUP02_15663"/>
<keyword evidence="2" id="KW-1185">Reference proteome</keyword>
<dbReference type="RefSeq" id="XP_049151733.1">
    <property type="nucleotide sequence ID" value="XM_049294587.1"/>
</dbReference>